<dbReference type="Pfam" id="PF02397">
    <property type="entry name" value="Bac_transf"/>
    <property type="match status" value="1"/>
</dbReference>
<keyword evidence="11" id="KW-1185">Reference proteome</keyword>
<protein>
    <submittedName>
        <fullName evidence="10">Exopolysaccharide biosynthesis polyprenyl glycosylphosphotransferase</fullName>
    </submittedName>
</protein>
<organism evidence="10 11">
    <name type="scientific">Actinomadura yumaensis</name>
    <dbReference type="NCBI Taxonomy" id="111807"/>
    <lineage>
        <taxon>Bacteria</taxon>
        <taxon>Bacillati</taxon>
        <taxon>Actinomycetota</taxon>
        <taxon>Actinomycetes</taxon>
        <taxon>Streptosporangiales</taxon>
        <taxon>Thermomonosporaceae</taxon>
        <taxon>Actinomadura</taxon>
    </lineage>
</organism>
<feature type="transmembrane region" description="Helical" evidence="8">
    <location>
        <begin position="131"/>
        <end position="150"/>
    </location>
</feature>
<evidence type="ECO:0000256" key="1">
    <source>
        <dbReference type="ARBA" id="ARBA00004141"/>
    </source>
</evidence>
<evidence type="ECO:0000256" key="7">
    <source>
        <dbReference type="SAM" id="MobiDB-lite"/>
    </source>
</evidence>
<keyword evidence="6 8" id="KW-0472">Membrane</keyword>
<evidence type="ECO:0000256" key="3">
    <source>
        <dbReference type="ARBA" id="ARBA00022679"/>
    </source>
</evidence>
<dbReference type="RefSeq" id="WP_378063859.1">
    <property type="nucleotide sequence ID" value="NZ_JBHSXS010000030.1"/>
</dbReference>
<name>A0ABW2CUV3_9ACTN</name>
<keyword evidence="4 8" id="KW-0812">Transmembrane</keyword>
<feature type="transmembrane region" description="Helical" evidence="8">
    <location>
        <begin position="57"/>
        <end position="85"/>
    </location>
</feature>
<feature type="transmembrane region" description="Helical" evidence="8">
    <location>
        <begin position="170"/>
        <end position="196"/>
    </location>
</feature>
<dbReference type="EMBL" id="JBHSXS010000030">
    <property type="protein sequence ID" value="MFC6884771.1"/>
    <property type="molecule type" value="Genomic_DNA"/>
</dbReference>
<keyword evidence="5 8" id="KW-1133">Transmembrane helix</keyword>
<feature type="transmembrane region" description="Helical" evidence="8">
    <location>
        <begin position="353"/>
        <end position="374"/>
    </location>
</feature>
<evidence type="ECO:0000313" key="10">
    <source>
        <dbReference type="EMBL" id="MFC6884771.1"/>
    </source>
</evidence>
<reference evidence="11" key="1">
    <citation type="journal article" date="2019" name="Int. J. Syst. Evol. Microbiol.">
        <title>The Global Catalogue of Microorganisms (GCM) 10K type strain sequencing project: providing services to taxonomists for standard genome sequencing and annotation.</title>
        <authorList>
            <consortium name="The Broad Institute Genomics Platform"/>
            <consortium name="The Broad Institute Genome Sequencing Center for Infectious Disease"/>
            <person name="Wu L."/>
            <person name="Ma J."/>
        </authorList>
    </citation>
    <scope>NUCLEOTIDE SEQUENCE [LARGE SCALE GENOMIC DNA]</scope>
    <source>
        <strain evidence="11">JCM 3369</strain>
    </source>
</reference>
<comment type="subcellular location">
    <subcellularLocation>
        <location evidence="1">Membrane</location>
        <topology evidence="1">Multi-pass membrane protein</topology>
    </subcellularLocation>
</comment>
<dbReference type="InterPro" id="IPR003362">
    <property type="entry name" value="Bact_transf"/>
</dbReference>
<sequence>MGAQRLSEPAGSADSASGAGAKVPAQAASEPALAGSEPAGAHGGAGRRGGPFRRTPLARLLAAAYPAGLAGIDAVAAVVVVLVAAPGEPGPAAAVTAAVALVCVNAQGGLLRAPRELSLLRDARPLAGRTALLAVVAGTLCAAPSAPSALSTASGPRFPAVPPGVPGGEAVAGTVMGWAAAAIAGTAVALAGRALAHAAVRSFRTRRTAARPALIVGGGPLSLQIAGILQRHGEFGLIPIGRVDTGISTAERPGELPAELPVLGDCEDLSRILWDHGIGTVVVNAEEVERAWLDVIVRICFALRCETLLMLSPIDALSVDGARVEHLAGMPCVRLPRPRHEGLARHVKRAFDAAAALAALLLLLPVLAACALAVRLDTGPGVIFRQRRVGLDGREFVLLKFRTLLPADDHEADTRWSVDGDERLKPVGRFLRDTCLDELPQLWNVVRGDMSLVGPRPERPHFVRHFAGRCPGYTLRHRMRGGMTGWSQVHGLRGDTSIDLRARYDNHYIDGWSLGSDLKILLKTVRVVLLGNRR</sequence>
<feature type="compositionally biased region" description="Low complexity" evidence="7">
    <location>
        <begin position="10"/>
        <end position="21"/>
    </location>
</feature>
<comment type="similarity">
    <text evidence="2">Belongs to the bacterial sugar transferase family.</text>
</comment>
<feature type="region of interest" description="Disordered" evidence="7">
    <location>
        <begin position="1"/>
        <end position="50"/>
    </location>
</feature>
<evidence type="ECO:0000256" key="6">
    <source>
        <dbReference type="ARBA" id="ARBA00023136"/>
    </source>
</evidence>
<accession>A0ABW2CUV3</accession>
<evidence type="ECO:0000259" key="9">
    <source>
        <dbReference type="Pfam" id="PF02397"/>
    </source>
</evidence>
<dbReference type="Proteomes" id="UP001596380">
    <property type="component" value="Unassembled WGS sequence"/>
</dbReference>
<evidence type="ECO:0000313" key="11">
    <source>
        <dbReference type="Proteomes" id="UP001596380"/>
    </source>
</evidence>
<evidence type="ECO:0000256" key="5">
    <source>
        <dbReference type="ARBA" id="ARBA00022989"/>
    </source>
</evidence>
<feature type="transmembrane region" description="Helical" evidence="8">
    <location>
        <begin position="91"/>
        <end position="111"/>
    </location>
</feature>
<comment type="caution">
    <text evidence="10">The sequence shown here is derived from an EMBL/GenBank/DDBJ whole genome shotgun (WGS) entry which is preliminary data.</text>
</comment>
<evidence type="ECO:0000256" key="4">
    <source>
        <dbReference type="ARBA" id="ARBA00022692"/>
    </source>
</evidence>
<dbReference type="InterPro" id="IPR017475">
    <property type="entry name" value="EPS_sugar_tfrase"/>
</dbReference>
<proteinExistence type="inferred from homology"/>
<dbReference type="Gene3D" id="3.40.50.720">
    <property type="entry name" value="NAD(P)-binding Rossmann-like Domain"/>
    <property type="match status" value="1"/>
</dbReference>
<dbReference type="PANTHER" id="PTHR30576:SF0">
    <property type="entry name" value="UNDECAPRENYL-PHOSPHATE N-ACETYLGALACTOSAMINYL 1-PHOSPHATE TRANSFERASE-RELATED"/>
    <property type="match status" value="1"/>
</dbReference>
<gene>
    <name evidence="10" type="ORF">ACFQKB_33780</name>
</gene>
<evidence type="ECO:0000256" key="8">
    <source>
        <dbReference type="SAM" id="Phobius"/>
    </source>
</evidence>
<evidence type="ECO:0000256" key="2">
    <source>
        <dbReference type="ARBA" id="ARBA00006464"/>
    </source>
</evidence>
<dbReference type="NCBIfam" id="TIGR03025">
    <property type="entry name" value="EPS_sugtrans"/>
    <property type="match status" value="1"/>
</dbReference>
<keyword evidence="3" id="KW-0808">Transferase</keyword>
<feature type="domain" description="Bacterial sugar transferase" evidence="9">
    <location>
        <begin position="348"/>
        <end position="529"/>
    </location>
</feature>
<dbReference type="PANTHER" id="PTHR30576">
    <property type="entry name" value="COLANIC BIOSYNTHESIS UDP-GLUCOSE LIPID CARRIER TRANSFERASE"/>
    <property type="match status" value="1"/>
</dbReference>